<dbReference type="AlphaFoldDB" id="A0A7V3ZJH0"/>
<reference evidence="1" key="1">
    <citation type="journal article" date="2020" name="mSystems">
        <title>Genome- and Community-Level Interaction Insights into Carbon Utilization and Element Cycling Functions of Hydrothermarchaeota in Hydrothermal Sediment.</title>
        <authorList>
            <person name="Zhou Z."/>
            <person name="Liu Y."/>
            <person name="Xu W."/>
            <person name="Pan J."/>
            <person name="Luo Z.H."/>
            <person name="Li M."/>
        </authorList>
    </citation>
    <scope>NUCLEOTIDE SEQUENCE [LARGE SCALE GENOMIC DNA]</scope>
    <source>
        <strain evidence="1">SpSt-70</strain>
    </source>
</reference>
<evidence type="ECO:0000313" key="1">
    <source>
        <dbReference type="EMBL" id="HGK24129.1"/>
    </source>
</evidence>
<protein>
    <submittedName>
        <fullName evidence="1">Uncharacterized protein</fullName>
    </submittedName>
</protein>
<organism evidence="1">
    <name type="scientific">Dictyoglomus thermophilum</name>
    <dbReference type="NCBI Taxonomy" id="14"/>
    <lineage>
        <taxon>Bacteria</taxon>
        <taxon>Pseudomonadati</taxon>
        <taxon>Dictyoglomota</taxon>
        <taxon>Dictyoglomia</taxon>
        <taxon>Dictyoglomales</taxon>
        <taxon>Dictyoglomaceae</taxon>
        <taxon>Dictyoglomus</taxon>
    </lineage>
</organism>
<sequence>MKIGDLKIYFKNDELVFIDKDDKFLFSLGFTGDIKKLQEVLNDDPRKIKIYFSLFPFGLGIFDLSSQKTIGVLRIRLW</sequence>
<comment type="caution">
    <text evidence="1">The sequence shown here is derived from an EMBL/GenBank/DDBJ whole genome shotgun (WGS) entry which is preliminary data.</text>
</comment>
<accession>A0A7V3ZJH0</accession>
<dbReference type="EMBL" id="DTDV01000018">
    <property type="protein sequence ID" value="HGK24129.1"/>
    <property type="molecule type" value="Genomic_DNA"/>
</dbReference>
<proteinExistence type="predicted"/>
<gene>
    <name evidence="1" type="ORF">ENU78_06840</name>
</gene>
<name>A0A7V3ZJH0_DICTH</name>